<feature type="compositionally biased region" description="Pro residues" evidence="2">
    <location>
        <begin position="186"/>
        <end position="196"/>
    </location>
</feature>
<dbReference type="Proteomes" id="UP000230639">
    <property type="component" value="Chromosome"/>
</dbReference>
<feature type="compositionally biased region" description="Polar residues" evidence="2">
    <location>
        <begin position="2861"/>
        <end position="2889"/>
    </location>
</feature>
<feature type="domain" description="Bacterial Ig-like" evidence="3">
    <location>
        <begin position="2877"/>
        <end position="2974"/>
    </location>
</feature>
<feature type="region of interest" description="Disordered" evidence="2">
    <location>
        <begin position="3142"/>
        <end position="3169"/>
    </location>
</feature>
<name>A0A2I5HPA0_SALDZ</name>
<feature type="compositionally biased region" description="Low complexity" evidence="2">
    <location>
        <begin position="1198"/>
        <end position="1208"/>
    </location>
</feature>
<dbReference type="EMBL" id="CP023345">
    <property type="protein sequence ID" value="ATW57300.1"/>
    <property type="molecule type" value="Genomic_DNA"/>
</dbReference>
<organism evidence="4 5">
    <name type="scientific">Salmonella diarizonae</name>
    <dbReference type="NCBI Taxonomy" id="59204"/>
    <lineage>
        <taxon>Bacteria</taxon>
        <taxon>Pseudomonadati</taxon>
        <taxon>Pseudomonadota</taxon>
        <taxon>Gammaproteobacteria</taxon>
        <taxon>Enterobacterales</taxon>
        <taxon>Enterobacteriaceae</taxon>
        <taxon>Salmonella</taxon>
    </lineage>
</organism>
<evidence type="ECO:0000313" key="4">
    <source>
        <dbReference type="EMBL" id="ATW57300.1"/>
    </source>
</evidence>
<feature type="region of interest" description="Disordered" evidence="2">
    <location>
        <begin position="1500"/>
        <end position="1524"/>
    </location>
</feature>
<feature type="compositionally biased region" description="Polar residues" evidence="2">
    <location>
        <begin position="629"/>
        <end position="640"/>
    </location>
</feature>
<feature type="domain" description="Bacterial Ig-like" evidence="3">
    <location>
        <begin position="2680"/>
        <end position="2774"/>
    </location>
</feature>
<gene>
    <name evidence="4" type="ORF">CNQ75_24015</name>
</gene>
<feature type="domain" description="Bacterial Ig-like" evidence="3">
    <location>
        <begin position="1706"/>
        <end position="1795"/>
    </location>
</feature>
<feature type="region of interest" description="Disordered" evidence="2">
    <location>
        <begin position="1183"/>
        <end position="1215"/>
    </location>
</feature>
<evidence type="ECO:0000259" key="3">
    <source>
        <dbReference type="Pfam" id="PF19077"/>
    </source>
</evidence>
<dbReference type="Gene3D" id="2.60.40.10">
    <property type="entry name" value="Immunoglobulins"/>
    <property type="match status" value="30"/>
</dbReference>
<feature type="domain" description="Bacterial Ig-like" evidence="3">
    <location>
        <begin position="708"/>
        <end position="803"/>
    </location>
</feature>
<dbReference type="InterPro" id="IPR013783">
    <property type="entry name" value="Ig-like_fold"/>
</dbReference>
<feature type="domain" description="Bacterial Ig-like" evidence="3">
    <location>
        <begin position="2191"/>
        <end position="2280"/>
    </location>
</feature>
<evidence type="ECO:0000313" key="5">
    <source>
        <dbReference type="Proteomes" id="UP000230639"/>
    </source>
</evidence>
<feature type="domain" description="Bacterial Ig-like" evidence="3">
    <location>
        <begin position="509"/>
        <end position="607"/>
    </location>
</feature>
<feature type="domain" description="Bacterial Ig-like" evidence="3">
    <location>
        <begin position="1304"/>
        <end position="1400"/>
    </location>
</feature>
<feature type="domain" description="Bacterial Ig-like" evidence="3">
    <location>
        <begin position="1814"/>
        <end position="1889"/>
    </location>
</feature>
<evidence type="ECO:0000256" key="2">
    <source>
        <dbReference type="SAM" id="MobiDB-lite"/>
    </source>
</evidence>
<feature type="domain" description="Bacterial Ig-like" evidence="3">
    <location>
        <begin position="1997"/>
        <end position="2084"/>
    </location>
</feature>
<feature type="domain" description="Bacterial Ig-like" evidence="3">
    <location>
        <begin position="413"/>
        <end position="506"/>
    </location>
</feature>
<feature type="domain" description="Bacterial Ig-like" evidence="3">
    <location>
        <begin position="1518"/>
        <end position="1579"/>
    </location>
</feature>
<feature type="region of interest" description="Disordered" evidence="2">
    <location>
        <begin position="796"/>
        <end position="826"/>
    </location>
</feature>
<reference evidence="4 5" key="1">
    <citation type="submission" date="2017-09" db="EMBL/GenBank/DDBJ databases">
        <title>Complete genome of Salmonella enterica subsp. diarizonae isolated from stool of a patient with bacterial enteropathy.</title>
        <authorList>
            <person name="Zhou J."/>
            <person name="Chen Q."/>
            <person name="Guo L."/>
            <person name="Fan J."/>
        </authorList>
    </citation>
    <scope>NUCLEOTIDE SEQUENCE [LARGE SCALE GENOMIC DNA]</scope>
    <source>
        <strain evidence="4 5">HZS154</strain>
    </source>
</reference>
<feature type="domain" description="Bacterial Ig-like" evidence="3">
    <location>
        <begin position="2783"/>
        <end position="2873"/>
    </location>
</feature>
<feature type="domain" description="Bacterial Ig-like" evidence="3">
    <location>
        <begin position="1201"/>
        <end position="1290"/>
    </location>
</feature>
<keyword evidence="1" id="KW-0175">Coiled coil</keyword>
<feature type="domain" description="Bacterial Ig-like" evidence="3">
    <location>
        <begin position="2383"/>
        <end position="2478"/>
    </location>
</feature>
<feature type="domain" description="Bacterial Ig-like" evidence="3">
    <location>
        <begin position="1406"/>
        <end position="1492"/>
    </location>
</feature>
<dbReference type="NCBIfam" id="NF033510">
    <property type="entry name" value="Ca_tandemer"/>
    <property type="match status" value="28"/>
</dbReference>
<feature type="region of interest" description="Disordered" evidence="2">
    <location>
        <begin position="170"/>
        <end position="216"/>
    </location>
</feature>
<evidence type="ECO:0000256" key="1">
    <source>
        <dbReference type="SAM" id="Coils"/>
    </source>
</evidence>
<feature type="compositionally biased region" description="Polar residues" evidence="2">
    <location>
        <begin position="3149"/>
        <end position="3169"/>
    </location>
</feature>
<accession>A0A2I5HPA0</accession>
<feature type="domain" description="Bacterial Ig-like" evidence="3">
    <location>
        <begin position="1003"/>
        <end position="1096"/>
    </location>
</feature>
<feature type="compositionally biased region" description="Polar residues" evidence="2">
    <location>
        <begin position="1510"/>
        <end position="1522"/>
    </location>
</feature>
<feature type="domain" description="Bacterial Ig-like" evidence="3">
    <location>
        <begin position="319"/>
        <end position="410"/>
    </location>
</feature>
<feature type="region of interest" description="Disordered" evidence="2">
    <location>
        <begin position="1307"/>
        <end position="1326"/>
    </location>
</feature>
<feature type="domain" description="Bacterial Ig-like" evidence="3">
    <location>
        <begin position="2976"/>
        <end position="3068"/>
    </location>
</feature>
<protein>
    <submittedName>
        <fullName evidence="4">Ig-like domain repeat protein</fullName>
    </submittedName>
</protein>
<feature type="region of interest" description="Disordered" evidence="2">
    <location>
        <begin position="2860"/>
        <end position="2909"/>
    </location>
</feature>
<feature type="domain" description="Bacterial Ig-like" evidence="3">
    <location>
        <begin position="2288"/>
        <end position="2378"/>
    </location>
</feature>
<proteinExistence type="predicted"/>
<dbReference type="Pfam" id="PF19077">
    <property type="entry name" value="Big_13"/>
    <property type="match status" value="28"/>
</dbReference>
<feature type="coiled-coil region" evidence="1">
    <location>
        <begin position="103"/>
        <end position="153"/>
    </location>
</feature>
<feature type="domain" description="Bacterial Ig-like" evidence="3">
    <location>
        <begin position="1101"/>
        <end position="1193"/>
    </location>
</feature>
<dbReference type="InterPro" id="IPR044016">
    <property type="entry name" value="Big_13"/>
</dbReference>
<feature type="domain" description="Bacterial Ig-like" evidence="3">
    <location>
        <begin position="2579"/>
        <end position="2673"/>
    </location>
</feature>
<feature type="region of interest" description="Disordered" evidence="2">
    <location>
        <begin position="515"/>
        <end position="538"/>
    </location>
</feature>
<dbReference type="STRING" id="59204.UQ49_02710"/>
<feature type="domain" description="Bacterial Ig-like" evidence="3">
    <location>
        <begin position="1892"/>
        <end position="1980"/>
    </location>
</feature>
<feature type="domain" description="Bacterial Ig-like" evidence="3">
    <location>
        <begin position="808"/>
        <end position="900"/>
    </location>
</feature>
<feature type="domain" description="Bacterial Ig-like" evidence="3">
    <location>
        <begin position="917"/>
        <end position="989"/>
    </location>
</feature>
<sequence length="3194" mass="333027">MTMKENTSSTDNTNLKPETISDIKSYKVSGFDLIVTTSNGNTTTLKDGLTNLVLGNVELRDTTGKTINQDHIISSIKTYQLGLDTVYLADKLVSDESTPETTKDESEQQVKDTFADINKALEESLQQKIKEYEELLKQQTTDLKENIQLEKNEQLSQKKEIIDKKAKQELSKNLKPAEEEVVNNAPTPPATPPVPPASSSSSSSEQAEKALEPLPTPEVPLFITGQLDAKADSGKTGDGITNITTPTFTGNATPGATASLIIDKTHYPLTVDKDGKWTLQLSSPLPDGQYEINFTITDSGGKTVKSTTTVVIDSEVSGLTASLAPASDSGIVGDSITNNPKPVLQGTSEPGSIINVIIGGMTLTTVTNADGQWYLSPGTNLPDGVYHYQVTATDEAGNTATVNNTVTIDTTAPDATFALSAATDSGQQGDFLTNIPQPVLTGKTEPGAHVILTLDGNVYEVIADRQGQWKLEITPALNDGSYEFTVETTDIAGNSATQTGKVTIDTQPPTITATLSTESDTGSSNTDGVTNNPHPLLTGNTKPLAIITVTLAGKSFSVQADENGLWTWKVPEDLVLDDGEHVYTLSVTDAAGNSASSPLEGKFTLDTTPPSAPTVYLDADSDSGDSGDNITNITTPTLSGKSEPHTEVFVTIDDHIYSLQADENGDWQLTLDTPLADGRYDVTVAAKDNAGNMSETTGNMTLVIDTSIPEITVSLRESDDSGVSNSDGITHINQPTFHGTATPNTSVVLTINNVEYRVAADTDGNWSLTLPDVLADETYEYTVKVENAVGTSATASGSITVDTTPPSSEASLDEASDSGRNTQDNITNVIRPILTGTTEPEADIEIMFNGVSHTLKAGADGTWHYAIPDDLPDATYTYTVTTTDKAGNTSSSEHLFSVDTVSQLSGGLDLSSVMEGTAGNNTTQLVRPMLSGMAEPGSLVTVAIKGMIYTASVDDTGRWKLTLPKDAEPGLNEYTVTSEDLAGNTATITGNFNYVPSGVVPPKVTAQLDADSDSGIKGDNITNDNTPKIVGQATPDTVIVLTIAGQSYTTTAAADGSWSIDVTHALNEGFSEYTVTATDTGTGLSAITTNNIFIDTLNPLSTVGLTSDSDTGIKGDMITKTTRPVFTGKTEPGATITLHIDGQIRHTTADHKGDWTLQGPTWGLPPNYKAGYTIIVTDKAGNKTTTKGSVTTDNTAPSLTSSELHSSSDTGDKDRYWTNDLTPTLTGRAEAGSKVTIRINDKTYNVTDIASNGTWKFTLPAGLVQDNGNYHTIRFSVTATDAAGNTTTTSDAIYICKRKLTITSGLSDETDSDTKGDNLTSVTKPTLEGTIAGGQPSDNLRGTITIGGKTYPLTITAGGTKWSFTVPGSAPLSSGTHDYTLTFKDKFGTETTHSASVTISTLIGFLSPEDDTGVVGDNQTQNASPSLSGKASIGSTLRIEFNAQEYTIPVNADGTWTFTLPGGPFVEGEYHYKLTEIVGHSVTSFNGSFTIDHTPPEITGGLRPGDATPNDPSASRWATPTFNGKAEPNREVIVEINGKRYSTTSDGNGNWQIWLQDANLLPNTRYDYTITSTDAAGNSGVFHGTISNVVAAPNAQFGGHEDYLIGTAGSTNSIFYTDTSPVIVGRGNPGDTITIRKNSGGSGPLTTVVDANGNWKIQLPASEFPADTPQGGYFTWSLTVTNSYGLETTYTVRITRDSVPPTLTGGLDNASDTGIEGDNITHNSTPTFSGSTEAGLKVTITLNGQNYTVTANNAGKWSFTVPETLRDGNYDYSISTVDKAGNLSPTITGTLTVDNSSVALTGGLDTTADPNIANGWSNHNDQTLKGTTTPGATVIVTINGMTYTPIVTADGNWTLALPGLSNNSYSYTVTATNTAGKSSTISGQFVIDNTPPTTTVGLSAATDSGVLGDFITNNETPVFTGKTKPGATITLTIGGQTHTVVADNQGNWEVTVNTPLNTGTHNYTVSITDLAQNVSTPLNGELNIQSGNMAGLVTGGLDIDSNTGDTGDTITSNTKPNFSGTAPTGVTVIVTIGGKTYKTVADQHGNWKLAITSPLRDGDHDYSISLEDVAGNQSPPIMGKITIDSVSHLQINGLSDDTDSGAKADNVTNNTTPTLMGTAEANATITLTIDGNRYTTTANVDGTWTIPLTHALTDGDYHYTVTATDSAGNTTSSTATITIDTTAPDYLTGGLDIASETGALGSHLTNQTTPTFSGATESGATVTLMINGKTYTSIAGDNGKWNITLPEAGKLADGSYPYTITVTDASGNVSGVQVNGNVTVQNTPPSANAGLHAGSDSGVTGDQITNNTQPTLSGKTAPGASIVVIFAGTTYPVAVDASGNWAFRLPGTLTDGGYSYQVLATDNAGNETRYDGDFTVDTSPPDAPVAALAESADSGVTGDGITHIKNPTFTGTAEANATVILTINGKDYTAKAGSDGAWTITLPVGHSLPDGTYQYTVLAQDTAGNISAPTAGSVAINTTAPTIPGGGLDATTGTDNITNVTTPTFSGKADPNSIVILRINGKAYEIQVGNDGAWKFTLPADDILTDGTYAYTLQSKNAIGNTSAEQSGSVIIDTMPPTAPTAGLAPGYDTGVTGDNITRITTPKFTGKAEPGTTITLSINGKIYECPTATDGTWAFTLPSADALATGNYAYTVLATDAAGNVSATTNGNITIDLALPAIPNGGLATESDTGTPGDNITSTDLPTFSGTAEPNITVILTLNGKRYDVPVNNDGTWRFTLPAGDELNDGSYNFTLQGQNTAGTTSDAFTGSITIDTTPPDAAVGELTADTDTGITGDNITSVSTPTFTGTTDPGATIIFTINSKTYEFQADSSGVWRFTLPTENALPDDTYIYTVQAKDAAGNASTPTNGSLTVDSTSPAPTAGTLTEDSDTGNKGDNVTRDKTPTFTGTTEPEATVILTLNKKTHTFQAGNDGRWHFTLPAANALDDGIYQYTVQAKDIAGNTSSLSAGWLTIDTTPPVLSLEDNSDTGTAGDNITSINTPTFTGTSEANATITLNIDSKVFTTTADSAGKWTITLDQSLNDGAYEYTLTAKDAAGNENTLNERLTIDTQPPAEPTLGSTADGVDSTVTLQGTVEANQDIQVKVTVNGTEYPASVDNDSGDWHVSVPQSVILSGENQYTITATDPAGNSAVASGTFTGTSPTEDPVNKSSGADEMISLSEATLHSVSVEEEYYAL</sequence>
<feature type="domain" description="Bacterial Ig-like" evidence="3">
    <location>
        <begin position="611"/>
        <end position="706"/>
    </location>
</feature>
<feature type="domain" description="Bacterial Ig-like" evidence="3">
    <location>
        <begin position="2492"/>
        <end position="2574"/>
    </location>
</feature>
<feature type="domain" description="Bacterial Ig-like" evidence="3">
    <location>
        <begin position="226"/>
        <end position="313"/>
    </location>
</feature>
<feature type="compositionally biased region" description="Basic and acidic residues" evidence="2">
    <location>
        <begin position="2890"/>
        <end position="2902"/>
    </location>
</feature>
<feature type="compositionally biased region" description="Polar residues" evidence="2">
    <location>
        <begin position="1183"/>
        <end position="1197"/>
    </location>
</feature>
<feature type="region of interest" description="Disordered" evidence="2">
    <location>
        <begin position="620"/>
        <end position="642"/>
    </location>
</feature>
<feature type="domain" description="Bacterial Ig-like" evidence="3">
    <location>
        <begin position="2092"/>
        <end position="2181"/>
    </location>
</feature>